<name>A0AAW5R8X3_ACIJU</name>
<sequence>MATYKIAHIHEQGQDIIIAPLESNFHHSSNEEQNQLIDYLQACATNAGLAGTVVPAWQFGGRVHFIAPVPWHPFFKSLSWSDILVNINKELTCG</sequence>
<evidence type="ECO:0000313" key="2">
    <source>
        <dbReference type="Proteomes" id="UP001208534"/>
    </source>
</evidence>
<reference evidence="1" key="1">
    <citation type="submission" date="2021-06" db="EMBL/GenBank/DDBJ databases">
        <title>Propagation of a rapidly emergent carbapenem-resistant Acinetobacter baumannii lineage by various extra-hospital transmission networks.</title>
        <authorList>
            <person name="Calix J."/>
        </authorList>
    </citation>
    <scope>NUCLEOTIDE SEQUENCE</scope>
    <source>
        <strain evidence="1">WU_MDCI_Aw63</strain>
    </source>
</reference>
<organism evidence="1 2">
    <name type="scientific">Acinetobacter junii</name>
    <dbReference type="NCBI Taxonomy" id="40215"/>
    <lineage>
        <taxon>Bacteria</taxon>
        <taxon>Pseudomonadati</taxon>
        <taxon>Pseudomonadota</taxon>
        <taxon>Gammaproteobacteria</taxon>
        <taxon>Moraxellales</taxon>
        <taxon>Moraxellaceae</taxon>
        <taxon>Acinetobacter</taxon>
    </lineage>
</organism>
<protein>
    <submittedName>
        <fullName evidence="1">Uncharacterized protein</fullName>
    </submittedName>
</protein>
<evidence type="ECO:0000313" key="1">
    <source>
        <dbReference type="EMBL" id="MCU4395954.1"/>
    </source>
</evidence>
<dbReference type="EMBL" id="JAHPRE010000008">
    <property type="protein sequence ID" value="MCU4395954.1"/>
    <property type="molecule type" value="Genomic_DNA"/>
</dbReference>
<gene>
    <name evidence="1" type="ORF">KTH64_02985</name>
</gene>
<dbReference type="AlphaFoldDB" id="A0AAW5R8X3"/>
<accession>A0AAW5R8X3</accession>
<dbReference type="RefSeq" id="WP_262578574.1">
    <property type="nucleotide sequence ID" value="NZ_JAHPRE010000008.1"/>
</dbReference>
<dbReference type="Proteomes" id="UP001208534">
    <property type="component" value="Unassembled WGS sequence"/>
</dbReference>
<proteinExistence type="predicted"/>
<comment type="caution">
    <text evidence="1">The sequence shown here is derived from an EMBL/GenBank/DDBJ whole genome shotgun (WGS) entry which is preliminary data.</text>
</comment>